<keyword evidence="2" id="KW-0067">ATP-binding</keyword>
<accession>A0A0L6Z9S8</accession>
<dbReference type="InterPro" id="IPR025662">
    <property type="entry name" value="Sigma_54_int_dom_ATP-bd_1"/>
</dbReference>
<gene>
    <name evidence="6" type="primary">rocR_1</name>
    <name evidence="6" type="ORF">CLHOM_18110</name>
</gene>
<dbReference type="Gene3D" id="3.40.50.2300">
    <property type="match status" value="1"/>
</dbReference>
<organism evidence="6 7">
    <name type="scientific">Clostridium homopropionicum DSM 5847</name>
    <dbReference type="NCBI Taxonomy" id="1121318"/>
    <lineage>
        <taxon>Bacteria</taxon>
        <taxon>Bacillati</taxon>
        <taxon>Bacillota</taxon>
        <taxon>Clostridia</taxon>
        <taxon>Eubacteriales</taxon>
        <taxon>Clostridiaceae</taxon>
        <taxon>Clostridium</taxon>
    </lineage>
</organism>
<dbReference type="PANTHER" id="PTHR32071:SF57">
    <property type="entry name" value="C4-DICARBOXYLATE TRANSPORT TRANSCRIPTIONAL REGULATORY PROTEIN DCTD"/>
    <property type="match status" value="1"/>
</dbReference>
<dbReference type="InterPro" id="IPR010524">
    <property type="entry name" value="Sig_transdc_resp-reg_PrpR_N"/>
</dbReference>
<dbReference type="CDD" id="cd00009">
    <property type="entry name" value="AAA"/>
    <property type="match status" value="1"/>
</dbReference>
<dbReference type="InterPro" id="IPR058031">
    <property type="entry name" value="AAA_lid_NorR"/>
</dbReference>
<dbReference type="Pfam" id="PF06506">
    <property type="entry name" value="PrpR_N"/>
    <property type="match status" value="1"/>
</dbReference>
<dbReference type="STRING" id="36844.SAMN04488501_102183"/>
<dbReference type="GO" id="GO:0043565">
    <property type="term" value="F:sequence-specific DNA binding"/>
    <property type="evidence" value="ECO:0007669"/>
    <property type="project" value="InterPro"/>
</dbReference>
<feature type="domain" description="Sigma-54 factor interaction" evidence="5">
    <location>
        <begin position="335"/>
        <end position="567"/>
    </location>
</feature>
<dbReference type="SUPFAM" id="SSF159800">
    <property type="entry name" value="PrpR receptor domain-like"/>
    <property type="match status" value="1"/>
</dbReference>
<name>A0A0L6Z9S8_9CLOT</name>
<dbReference type="InterPro" id="IPR035965">
    <property type="entry name" value="PAS-like_dom_sf"/>
</dbReference>
<protein>
    <submittedName>
        <fullName evidence="6">Arginine utilization regulatory protein RocR</fullName>
    </submittedName>
</protein>
<dbReference type="InterPro" id="IPR009057">
    <property type="entry name" value="Homeodomain-like_sf"/>
</dbReference>
<dbReference type="SUPFAM" id="SSF55785">
    <property type="entry name" value="PYP-like sensor domain (PAS domain)"/>
    <property type="match status" value="1"/>
</dbReference>
<dbReference type="PROSITE" id="PS00675">
    <property type="entry name" value="SIGMA54_INTERACT_1"/>
    <property type="match status" value="1"/>
</dbReference>
<proteinExistence type="predicted"/>
<keyword evidence="4" id="KW-0804">Transcription</keyword>
<evidence type="ECO:0000256" key="1">
    <source>
        <dbReference type="ARBA" id="ARBA00022741"/>
    </source>
</evidence>
<dbReference type="CDD" id="cd00130">
    <property type="entry name" value="PAS"/>
    <property type="match status" value="1"/>
</dbReference>
<dbReference type="SMART" id="SM00382">
    <property type="entry name" value="AAA"/>
    <property type="match status" value="1"/>
</dbReference>
<dbReference type="Pfam" id="PF25601">
    <property type="entry name" value="AAA_lid_14"/>
    <property type="match status" value="1"/>
</dbReference>
<comment type="caution">
    <text evidence="6">The sequence shown here is derived from an EMBL/GenBank/DDBJ whole genome shotgun (WGS) entry which is preliminary data.</text>
</comment>
<dbReference type="AlphaFoldDB" id="A0A0L6Z9S8"/>
<dbReference type="PROSITE" id="PS00676">
    <property type="entry name" value="SIGMA54_INTERACT_2"/>
    <property type="match status" value="1"/>
</dbReference>
<dbReference type="Proteomes" id="UP000037043">
    <property type="component" value="Unassembled WGS sequence"/>
</dbReference>
<dbReference type="InterPro" id="IPR000014">
    <property type="entry name" value="PAS"/>
</dbReference>
<dbReference type="Gene3D" id="3.40.50.300">
    <property type="entry name" value="P-loop containing nucleotide triphosphate hydrolases"/>
    <property type="match status" value="1"/>
</dbReference>
<dbReference type="Gene3D" id="1.10.8.60">
    <property type="match status" value="1"/>
</dbReference>
<dbReference type="PANTHER" id="PTHR32071">
    <property type="entry name" value="TRANSCRIPTIONAL REGULATORY PROTEIN"/>
    <property type="match status" value="1"/>
</dbReference>
<dbReference type="InterPro" id="IPR002078">
    <property type="entry name" value="Sigma_54_int"/>
</dbReference>
<evidence type="ECO:0000256" key="3">
    <source>
        <dbReference type="ARBA" id="ARBA00023015"/>
    </source>
</evidence>
<reference evidence="7" key="1">
    <citation type="submission" date="2015-08" db="EMBL/GenBank/DDBJ databases">
        <title>Genome sequence of the strict anaerobe Clostridium homopropionicum LuHBu1 (DSM 5847T).</title>
        <authorList>
            <person name="Poehlein A."/>
            <person name="Beck M."/>
            <person name="Schiel-Bengelsdorf B."/>
            <person name="Bengelsdorf F.R."/>
            <person name="Daniel R."/>
            <person name="Duerre P."/>
        </authorList>
    </citation>
    <scope>NUCLEOTIDE SEQUENCE [LARGE SCALE GENOMIC DNA]</scope>
    <source>
        <strain evidence="7">DSM 5847</strain>
    </source>
</reference>
<dbReference type="InterPro" id="IPR002197">
    <property type="entry name" value="HTH_Fis"/>
</dbReference>
<dbReference type="Gene3D" id="3.30.450.20">
    <property type="entry name" value="PAS domain"/>
    <property type="match status" value="1"/>
</dbReference>
<dbReference type="Pfam" id="PF00158">
    <property type="entry name" value="Sigma54_activat"/>
    <property type="match status" value="1"/>
</dbReference>
<dbReference type="PRINTS" id="PR01590">
    <property type="entry name" value="HTHFIS"/>
</dbReference>
<sequence>MKIRVALVFPTIGFFDNVQESFLEHCRTFDEISKDINCQYILEERAVPSSQFTTIEAHDFDYYDAIISRGITCELLRKALTNIPVIDIPVSGNDIIYCLKDALNNFGNQLTAVVGNHSMIMGTDRLAKIMNINVRLYYRYSLMDVKETVDMAYNDGCKVLIGGVETCSYASSLGMKTLIIRTGNTALWYAFSEMKKMVRLHLQQQQKTELLKTVVDYSLEGIIQIDVEQKILLCNHTAKKILNIKEEIVGKGVYEVLGNNRLTEICADENSYFYDIITYSGKKLIVNKVPVRIKNSSIYHIVSFQDITQVQNTEKNIRERLKNMGWVAKYTFKDIIGESTAIKSVIKQAKKYSKIDSDILIIGQSGTGKELFSQSIHNSSKRCKGPFVAINCAAISESLIESELFGYVKGAFTGAQANGKVGLFEQAHTGTIFLDEIGEISLSLQSKLLRVIQEREIMRLGDNRILPVDIRIIAATNKNLFQQAMENRFRLDLYYRLDGLRLTLPPINERGDDVGILAEHLLQKLRKKYHLEETPMLLTDDAKELLKKIKWYGNIRQLNNLCLRIVANDFKGKIDISQIKQILNPEELNSEVFTTLKNTEIESEEAKLIRRAMQKYSDNRNKVAEELGISRSTLWRKLKQYGLK</sequence>
<dbReference type="GO" id="GO:0000156">
    <property type="term" value="F:phosphorelay response regulator activity"/>
    <property type="evidence" value="ECO:0007669"/>
    <property type="project" value="InterPro"/>
</dbReference>
<evidence type="ECO:0000256" key="2">
    <source>
        <dbReference type="ARBA" id="ARBA00022840"/>
    </source>
</evidence>
<dbReference type="PATRIC" id="fig|1121318.3.peg.1827"/>
<dbReference type="Gene3D" id="1.10.10.60">
    <property type="entry name" value="Homeodomain-like"/>
    <property type="match status" value="1"/>
</dbReference>
<dbReference type="InterPro" id="IPR003593">
    <property type="entry name" value="AAA+_ATPase"/>
</dbReference>
<dbReference type="FunFam" id="3.40.50.300:FF:000006">
    <property type="entry name" value="DNA-binding transcriptional regulator NtrC"/>
    <property type="match status" value="1"/>
</dbReference>
<dbReference type="InterPro" id="IPR025943">
    <property type="entry name" value="Sigma_54_int_dom_ATP-bd_2"/>
</dbReference>
<dbReference type="Pfam" id="PF02954">
    <property type="entry name" value="HTH_8"/>
    <property type="match status" value="1"/>
</dbReference>
<dbReference type="SUPFAM" id="SSF46689">
    <property type="entry name" value="Homeodomain-like"/>
    <property type="match status" value="1"/>
</dbReference>
<dbReference type="GO" id="GO:0005524">
    <property type="term" value="F:ATP binding"/>
    <property type="evidence" value="ECO:0007669"/>
    <property type="project" value="UniProtKB-KW"/>
</dbReference>
<dbReference type="GO" id="GO:0006355">
    <property type="term" value="P:regulation of DNA-templated transcription"/>
    <property type="evidence" value="ECO:0007669"/>
    <property type="project" value="InterPro"/>
</dbReference>
<dbReference type="InterPro" id="IPR027417">
    <property type="entry name" value="P-loop_NTPase"/>
</dbReference>
<evidence type="ECO:0000313" key="7">
    <source>
        <dbReference type="Proteomes" id="UP000037043"/>
    </source>
</evidence>
<dbReference type="Gene3D" id="3.40.50.10660">
    <property type="entry name" value="PrpR receptor domain-like"/>
    <property type="match status" value="1"/>
</dbReference>
<dbReference type="PROSITE" id="PS50045">
    <property type="entry name" value="SIGMA54_INTERACT_4"/>
    <property type="match status" value="1"/>
</dbReference>
<evidence type="ECO:0000259" key="5">
    <source>
        <dbReference type="PROSITE" id="PS50045"/>
    </source>
</evidence>
<evidence type="ECO:0000313" key="6">
    <source>
        <dbReference type="EMBL" id="KOA19722.1"/>
    </source>
</evidence>
<dbReference type="RefSeq" id="WP_242846755.1">
    <property type="nucleotide sequence ID" value="NZ_LHUR01000022.1"/>
</dbReference>
<dbReference type="EMBL" id="LHUR01000022">
    <property type="protein sequence ID" value="KOA19722.1"/>
    <property type="molecule type" value="Genomic_DNA"/>
</dbReference>
<keyword evidence="1" id="KW-0547">Nucleotide-binding</keyword>
<keyword evidence="3" id="KW-0805">Transcription regulation</keyword>
<keyword evidence="7" id="KW-1185">Reference proteome</keyword>
<dbReference type="SUPFAM" id="SSF52540">
    <property type="entry name" value="P-loop containing nucleoside triphosphate hydrolases"/>
    <property type="match status" value="1"/>
</dbReference>
<evidence type="ECO:0000256" key="4">
    <source>
        <dbReference type="ARBA" id="ARBA00023163"/>
    </source>
</evidence>